<dbReference type="PROSITE" id="PS50268">
    <property type="entry name" value="CADHERIN_2"/>
    <property type="match status" value="2"/>
</dbReference>
<dbReference type="CDD" id="cd11304">
    <property type="entry name" value="Cadherin_repeat"/>
    <property type="match status" value="2"/>
</dbReference>
<dbReference type="NCBIfam" id="TIGR02167">
    <property type="entry name" value="Liste_lipo_26"/>
    <property type="match status" value="4"/>
</dbReference>
<dbReference type="GO" id="GO:0005509">
    <property type="term" value="F:calcium ion binding"/>
    <property type="evidence" value="ECO:0007669"/>
    <property type="project" value="InterPro"/>
</dbReference>
<dbReference type="InterPro" id="IPR015919">
    <property type="entry name" value="Cadherin-like_sf"/>
</dbReference>
<accession>A0A2Z4LWQ6</accession>
<dbReference type="InterPro" id="IPR005046">
    <property type="entry name" value="DUF285"/>
</dbReference>
<evidence type="ECO:0000256" key="6">
    <source>
        <dbReference type="ARBA" id="ARBA00022989"/>
    </source>
</evidence>
<dbReference type="KEGG" id="spon:HME9304_03414"/>
<dbReference type="GO" id="GO:0007156">
    <property type="term" value="P:homophilic cell adhesion via plasma membrane adhesion molecules"/>
    <property type="evidence" value="ECO:0007669"/>
    <property type="project" value="InterPro"/>
</dbReference>
<evidence type="ECO:0000256" key="7">
    <source>
        <dbReference type="ARBA" id="ARBA00023136"/>
    </source>
</evidence>
<dbReference type="EMBL" id="CP030104">
    <property type="protein sequence ID" value="AWX46381.1"/>
    <property type="molecule type" value="Genomic_DNA"/>
</dbReference>
<dbReference type="SUPFAM" id="SSF49313">
    <property type="entry name" value="Cadherin-like"/>
    <property type="match status" value="2"/>
</dbReference>
<keyword evidence="8" id="KW-0732">Signal</keyword>
<dbReference type="Proteomes" id="UP000248536">
    <property type="component" value="Chromosome"/>
</dbReference>
<dbReference type="SMART" id="SM00112">
    <property type="entry name" value="CA"/>
    <property type="match status" value="2"/>
</dbReference>
<dbReference type="InterPro" id="IPR011889">
    <property type="entry name" value="Liste_lipo_26"/>
</dbReference>
<dbReference type="OrthoDB" id="9813840at2"/>
<keyword evidence="2" id="KW-0812">Transmembrane</keyword>
<evidence type="ECO:0000256" key="3">
    <source>
        <dbReference type="ARBA" id="ARBA00022737"/>
    </source>
</evidence>
<feature type="signal peptide" evidence="8">
    <location>
        <begin position="1"/>
        <end position="20"/>
    </location>
</feature>
<dbReference type="Gene3D" id="2.60.40.60">
    <property type="entry name" value="Cadherins"/>
    <property type="match status" value="2"/>
</dbReference>
<reference evidence="10 11" key="1">
    <citation type="submission" date="2018-06" db="EMBL/GenBank/DDBJ databases">
        <title>Spongiibacterium sp. HME9304 Genome sequencing and assembly.</title>
        <authorList>
            <person name="Kang H."/>
            <person name="Kim H."/>
            <person name="Joh K."/>
        </authorList>
    </citation>
    <scope>NUCLEOTIDE SEQUENCE [LARGE SCALE GENOMIC DNA]</scope>
    <source>
        <strain evidence="10 11">HME9304</strain>
    </source>
</reference>
<evidence type="ECO:0000256" key="2">
    <source>
        <dbReference type="ARBA" id="ARBA00022692"/>
    </source>
</evidence>
<evidence type="ECO:0000313" key="10">
    <source>
        <dbReference type="EMBL" id="AWX46381.1"/>
    </source>
</evidence>
<dbReference type="Pfam" id="PF03382">
    <property type="entry name" value="DUF285"/>
    <property type="match status" value="1"/>
</dbReference>
<evidence type="ECO:0000259" key="9">
    <source>
        <dbReference type="PROSITE" id="PS50268"/>
    </source>
</evidence>
<feature type="domain" description="Cadherin" evidence="9">
    <location>
        <begin position="33"/>
        <end position="132"/>
    </location>
</feature>
<keyword evidence="3" id="KW-0677">Repeat</keyword>
<dbReference type="GO" id="GO:0016020">
    <property type="term" value="C:membrane"/>
    <property type="evidence" value="ECO:0007669"/>
    <property type="project" value="UniProtKB-SubCell"/>
</dbReference>
<evidence type="ECO:0000256" key="4">
    <source>
        <dbReference type="ARBA" id="ARBA00022837"/>
    </source>
</evidence>
<gene>
    <name evidence="10" type="ORF">HME9304_03414</name>
</gene>
<keyword evidence="11" id="KW-1185">Reference proteome</keyword>
<protein>
    <recommendedName>
        <fullName evidence="9">Cadherin domain-containing protein</fullName>
    </recommendedName>
</protein>
<feature type="chain" id="PRO_5016366526" description="Cadherin domain-containing protein" evidence="8">
    <location>
        <begin position="21"/>
        <end position="583"/>
    </location>
</feature>
<dbReference type="InterPro" id="IPR002126">
    <property type="entry name" value="Cadherin-like_dom"/>
</dbReference>
<evidence type="ECO:0000256" key="5">
    <source>
        <dbReference type="ARBA" id="ARBA00022889"/>
    </source>
</evidence>
<name>A0A2Z4LWQ6_9FLAO</name>
<dbReference type="AlphaFoldDB" id="A0A2Z4LWQ6"/>
<evidence type="ECO:0000313" key="11">
    <source>
        <dbReference type="Proteomes" id="UP000248536"/>
    </source>
</evidence>
<dbReference type="PROSITE" id="PS51257">
    <property type="entry name" value="PROKAR_LIPOPROTEIN"/>
    <property type="match status" value="1"/>
</dbReference>
<evidence type="ECO:0000256" key="8">
    <source>
        <dbReference type="SAM" id="SignalP"/>
    </source>
</evidence>
<keyword evidence="4" id="KW-0106">Calcium</keyword>
<dbReference type="InterPro" id="IPR050971">
    <property type="entry name" value="Cadherin-domain_protein"/>
</dbReference>
<feature type="domain" description="Cadherin" evidence="9">
    <location>
        <begin position="131"/>
        <end position="232"/>
    </location>
</feature>
<keyword evidence="5" id="KW-0130">Cell adhesion</keyword>
<keyword evidence="6" id="KW-1133">Transmembrane helix</keyword>
<dbReference type="RefSeq" id="WP_112379663.1">
    <property type="nucleotide sequence ID" value="NZ_CP030104.1"/>
</dbReference>
<keyword evidence="7" id="KW-0472">Membrane</keyword>
<dbReference type="SUPFAM" id="SSF49299">
    <property type="entry name" value="PKD domain"/>
    <property type="match status" value="1"/>
</dbReference>
<dbReference type="PANTHER" id="PTHR24025:SF23">
    <property type="entry name" value="NEURAL-CADHERIN"/>
    <property type="match status" value="1"/>
</dbReference>
<dbReference type="InterPro" id="IPR035986">
    <property type="entry name" value="PKD_dom_sf"/>
</dbReference>
<comment type="subcellular location">
    <subcellularLocation>
        <location evidence="1">Membrane</location>
    </subcellularLocation>
</comment>
<organism evidence="10 11">
    <name type="scientific">Flagellimonas maritima</name>
    <dbReference type="NCBI Taxonomy" id="1383885"/>
    <lineage>
        <taxon>Bacteria</taxon>
        <taxon>Pseudomonadati</taxon>
        <taxon>Bacteroidota</taxon>
        <taxon>Flavobacteriia</taxon>
        <taxon>Flavobacteriales</taxon>
        <taxon>Flavobacteriaceae</taxon>
        <taxon>Flagellimonas</taxon>
    </lineage>
</organism>
<evidence type="ECO:0000256" key="1">
    <source>
        <dbReference type="ARBA" id="ARBA00004370"/>
    </source>
</evidence>
<dbReference type="GO" id="GO:0005911">
    <property type="term" value="C:cell-cell junction"/>
    <property type="evidence" value="ECO:0007669"/>
    <property type="project" value="TreeGrafter"/>
</dbReference>
<proteinExistence type="predicted"/>
<dbReference type="PANTHER" id="PTHR24025">
    <property type="entry name" value="DESMOGLEIN FAMILY MEMBER"/>
    <property type="match status" value="1"/>
</dbReference>
<sequence>MKLQNIFLVALFALILFSCGKDDGPTATNGAPTISAQAFTASEGISDTQAIGTVKAADPDGDALVFAIVTNSGDLFEIAATTGSLSLKEDKGLDFNTAASHVITVGVSDGEDDAAAQITINVTNVNAAAPVMEDQVVSVDEDVDDATVIYAVVASDADGDELTFAIVENDSDLFEITEAGEISLASGKGLDFETADKHTITVSVTDGVETVEASVDINVENVADTLAEDPVSFVTTWQTDADEQIIYIGLDPDLVYDFIIDWGDGTLEEIDENVVLNNHNLSHTYSVVGTYKVIIAGTFPAMRTNISYNTGPALENVDKLVSLDQWGDMQWQRMDVMFASCINMVYDAIDVPDLSQVETMNSMFWDCESLGSPNLTNWDVSNVTEMTSLFSNATSFNGDVSNWNVSSVTNMSHMFKQTQFNGDISEWDVSNVEDMLAMFTGNSSFTGDLSNWNTSKVKEMTAMFKDATSFNSDISNWNTENVTIMKWMFDNASAFNQDLGGWNIGNIGDMEFMFNNSGMSPGNMNNTLIGWANYVELNEGPVGVTCGMAGVTFCGMGGEAAAMILINDNGWQLPGFIFEMECP</sequence>